<evidence type="ECO:0000313" key="2">
    <source>
        <dbReference type="EMBL" id="MFD2839512.1"/>
    </source>
</evidence>
<evidence type="ECO:0000313" key="3">
    <source>
        <dbReference type="Proteomes" id="UP001597391"/>
    </source>
</evidence>
<name>A0ABW5XBQ3_9MICO</name>
<dbReference type="Pfam" id="PF04070">
    <property type="entry name" value="DUF378"/>
    <property type="match status" value="1"/>
</dbReference>
<protein>
    <submittedName>
        <fullName evidence="2">DUF378 domain-containing protein</fullName>
    </submittedName>
</protein>
<feature type="transmembrane region" description="Helical" evidence="1">
    <location>
        <begin position="44"/>
        <end position="62"/>
    </location>
</feature>
<sequence>MRALVGVATVLTIVGGVNWGLVGFFDYNLVDSVLGEGSTGSKIVYGAVGVSALIALANFAYLKRGEPAR</sequence>
<dbReference type="EMBL" id="JBHUOP010000001">
    <property type="protein sequence ID" value="MFD2839512.1"/>
    <property type="molecule type" value="Genomic_DNA"/>
</dbReference>
<reference evidence="3" key="1">
    <citation type="journal article" date="2019" name="Int. J. Syst. Evol. Microbiol.">
        <title>The Global Catalogue of Microorganisms (GCM) 10K type strain sequencing project: providing services to taxonomists for standard genome sequencing and annotation.</title>
        <authorList>
            <consortium name="The Broad Institute Genomics Platform"/>
            <consortium name="The Broad Institute Genome Sequencing Center for Infectious Disease"/>
            <person name="Wu L."/>
            <person name="Ma J."/>
        </authorList>
    </citation>
    <scope>NUCLEOTIDE SEQUENCE [LARGE SCALE GENOMIC DNA]</scope>
    <source>
        <strain evidence="3">KCTC 33576</strain>
    </source>
</reference>
<gene>
    <name evidence="2" type="ORF">ACFSYH_02900</name>
</gene>
<organism evidence="2 3">
    <name type="scientific">Populibacterium corticicola</name>
    <dbReference type="NCBI Taxonomy" id="1812826"/>
    <lineage>
        <taxon>Bacteria</taxon>
        <taxon>Bacillati</taxon>
        <taxon>Actinomycetota</taxon>
        <taxon>Actinomycetes</taxon>
        <taxon>Micrococcales</taxon>
        <taxon>Jonesiaceae</taxon>
        <taxon>Populibacterium</taxon>
    </lineage>
</organism>
<keyword evidence="1" id="KW-1133">Transmembrane helix</keyword>
<dbReference type="PANTHER" id="PTHR37304">
    <property type="entry name" value="MEMBRANE PROTEIN-RELATED"/>
    <property type="match status" value="1"/>
</dbReference>
<dbReference type="InterPro" id="IPR007211">
    <property type="entry name" value="DUF378"/>
</dbReference>
<evidence type="ECO:0000256" key="1">
    <source>
        <dbReference type="SAM" id="Phobius"/>
    </source>
</evidence>
<dbReference type="RefSeq" id="WP_377464991.1">
    <property type="nucleotide sequence ID" value="NZ_JBHUOP010000001.1"/>
</dbReference>
<proteinExistence type="predicted"/>
<accession>A0ABW5XBQ3</accession>
<dbReference type="PANTHER" id="PTHR37304:SF1">
    <property type="entry name" value="MEMBRANE PROTEIN"/>
    <property type="match status" value="1"/>
</dbReference>
<comment type="caution">
    <text evidence="2">The sequence shown here is derived from an EMBL/GenBank/DDBJ whole genome shotgun (WGS) entry which is preliminary data.</text>
</comment>
<dbReference type="Proteomes" id="UP001597391">
    <property type="component" value="Unassembled WGS sequence"/>
</dbReference>
<keyword evidence="1" id="KW-0812">Transmembrane</keyword>
<keyword evidence="1" id="KW-0472">Membrane</keyword>
<keyword evidence="3" id="KW-1185">Reference proteome</keyword>